<proteinExistence type="predicted"/>
<organism evidence="6 7">
    <name type="scientific">Seongchinamella sediminis</name>
    <dbReference type="NCBI Taxonomy" id="2283635"/>
    <lineage>
        <taxon>Bacteria</taxon>
        <taxon>Pseudomonadati</taxon>
        <taxon>Pseudomonadota</taxon>
        <taxon>Gammaproteobacteria</taxon>
        <taxon>Cellvibrionales</taxon>
        <taxon>Halieaceae</taxon>
        <taxon>Seongchinamella</taxon>
    </lineage>
</organism>
<dbReference type="Pfam" id="PF13692">
    <property type="entry name" value="Glyco_trans_1_4"/>
    <property type="match status" value="1"/>
</dbReference>
<evidence type="ECO:0000256" key="3">
    <source>
        <dbReference type="ARBA" id="ARBA00022676"/>
    </source>
</evidence>
<reference evidence="6 7" key="1">
    <citation type="submission" date="2018-07" db="EMBL/GenBank/DDBJ databases">
        <title>Halioglobus sp. genome submission.</title>
        <authorList>
            <person name="Ye M.-Q."/>
            <person name="Du Z.-J."/>
        </authorList>
    </citation>
    <scope>NUCLEOTIDE SEQUENCE [LARGE SCALE GENOMIC DNA]</scope>
    <source>
        <strain evidence="6 7">U0301</strain>
    </source>
</reference>
<keyword evidence="4 6" id="KW-0808">Transferase</keyword>
<name>A0A3L7DZ37_9GAMM</name>
<dbReference type="RefSeq" id="WP_117953627.1">
    <property type="nucleotide sequence ID" value="NZ_QRAN01000006.1"/>
</dbReference>
<dbReference type="Proteomes" id="UP000265509">
    <property type="component" value="Unassembled WGS sequence"/>
</dbReference>
<evidence type="ECO:0000259" key="5">
    <source>
        <dbReference type="Pfam" id="PF08323"/>
    </source>
</evidence>
<evidence type="ECO:0000256" key="4">
    <source>
        <dbReference type="ARBA" id="ARBA00022679"/>
    </source>
</evidence>
<evidence type="ECO:0000313" key="7">
    <source>
        <dbReference type="Proteomes" id="UP000265509"/>
    </source>
</evidence>
<dbReference type="Gene3D" id="3.40.50.2000">
    <property type="entry name" value="Glycogen Phosphorylase B"/>
    <property type="match status" value="2"/>
</dbReference>
<dbReference type="Pfam" id="PF08323">
    <property type="entry name" value="Glyco_transf_5"/>
    <property type="match status" value="1"/>
</dbReference>
<keyword evidence="3" id="KW-0328">Glycosyltransferase</keyword>
<gene>
    <name evidence="6" type="ORF">DWB85_07665</name>
</gene>
<dbReference type="GO" id="GO:0009011">
    <property type="term" value="F:alpha-1,4-glucan glucosyltransferase (ADP-glucose donor) activity"/>
    <property type="evidence" value="ECO:0007669"/>
    <property type="project" value="UniProtKB-EC"/>
</dbReference>
<dbReference type="EC" id="2.4.1.21" evidence="2"/>
<dbReference type="GO" id="GO:0005829">
    <property type="term" value="C:cytosol"/>
    <property type="evidence" value="ECO:0007669"/>
    <property type="project" value="TreeGrafter"/>
</dbReference>
<protein>
    <recommendedName>
        <fullName evidence="2">starch synthase</fullName>
        <ecNumber evidence="2">2.4.1.21</ecNumber>
    </recommendedName>
</protein>
<dbReference type="PANTHER" id="PTHR45825:SF11">
    <property type="entry name" value="ALPHA AMYLASE DOMAIN-CONTAINING PROTEIN"/>
    <property type="match status" value="1"/>
</dbReference>
<sequence length="520" mass="56960">MRILMVAAENDALPGGKVGGIGDVVRDIPAALGADGHQVQVVTPGYGAFSRLSGATAVGELQVRFRGRQEQVRLLRVPAKAPRKNVTQWILEHPLFAIGGEGRIYCDDPCHRPFATDASKFALFCAAVATAVVEGAFSRLDVLHLHDWHTALVAVLRAFDPGYRQLRFIHTVYTIHNLALQGIRPFDGDESSLRAWFPELHFAAEQISDPRDQHCINPMRAGVNLSDTVHAVSPSYAQEIQRPSDPQHGFYGGEGLQDDLRRAAGEGRLHGILNGCEYPRDTGAKLPLADLLRLCEDELLNWVARNPEVASAHLIASRRLARWFADLAGPALVITSVGRLTDQKVLLLRQVMADGRTALEHLLSVLGKRGIFILLGSGDPRIEQILARVAAQCENFLFLKGYSEAVSAGLYASGDLFLMPSSFEPCGISQMLAMRAGQPCLVHSVGGLRDTVADERSGFAFMGDNPGEQAQHMIARFTQALETRLDSPERWQAIVREAAAARFLWSDVARELVATVYRRS</sequence>
<dbReference type="EMBL" id="QRAN01000006">
    <property type="protein sequence ID" value="RLQ22486.1"/>
    <property type="molecule type" value="Genomic_DNA"/>
</dbReference>
<feature type="domain" description="Starch synthase catalytic" evidence="5">
    <location>
        <begin position="2"/>
        <end position="261"/>
    </location>
</feature>
<dbReference type="InterPro" id="IPR013534">
    <property type="entry name" value="Starch_synth_cat_dom"/>
</dbReference>
<evidence type="ECO:0000256" key="2">
    <source>
        <dbReference type="ARBA" id="ARBA00012588"/>
    </source>
</evidence>
<dbReference type="AlphaFoldDB" id="A0A3L7DZ37"/>
<dbReference type="GO" id="GO:0005978">
    <property type="term" value="P:glycogen biosynthetic process"/>
    <property type="evidence" value="ECO:0007669"/>
    <property type="project" value="TreeGrafter"/>
</dbReference>
<dbReference type="CDD" id="cd03791">
    <property type="entry name" value="GT5_Glycogen_synthase_DULL1-like"/>
    <property type="match status" value="1"/>
</dbReference>
<comment type="caution">
    <text evidence="6">The sequence shown here is derived from an EMBL/GenBank/DDBJ whole genome shotgun (WGS) entry which is preliminary data.</text>
</comment>
<keyword evidence="7" id="KW-1185">Reference proteome</keyword>
<comment type="catalytic activity">
    <reaction evidence="1">
        <text>[(1-&gt;4)-alpha-D-glucosyl](n) + ADP-alpha-D-glucose = [(1-&gt;4)-alpha-D-glucosyl](n+1) + ADP + H(+)</text>
        <dbReference type="Rhea" id="RHEA:18189"/>
        <dbReference type="Rhea" id="RHEA-COMP:9584"/>
        <dbReference type="Rhea" id="RHEA-COMP:9587"/>
        <dbReference type="ChEBI" id="CHEBI:15378"/>
        <dbReference type="ChEBI" id="CHEBI:15444"/>
        <dbReference type="ChEBI" id="CHEBI:57498"/>
        <dbReference type="ChEBI" id="CHEBI:456216"/>
        <dbReference type="EC" id="2.4.1.21"/>
    </reaction>
</comment>
<dbReference type="OrthoDB" id="9808590at2"/>
<evidence type="ECO:0000256" key="1">
    <source>
        <dbReference type="ARBA" id="ARBA00001478"/>
    </source>
</evidence>
<dbReference type="SUPFAM" id="SSF53756">
    <property type="entry name" value="UDP-Glycosyltransferase/glycogen phosphorylase"/>
    <property type="match status" value="1"/>
</dbReference>
<evidence type="ECO:0000313" key="6">
    <source>
        <dbReference type="EMBL" id="RLQ22486.1"/>
    </source>
</evidence>
<dbReference type="PANTHER" id="PTHR45825">
    <property type="entry name" value="GRANULE-BOUND STARCH SYNTHASE 1, CHLOROPLASTIC/AMYLOPLASTIC"/>
    <property type="match status" value="1"/>
</dbReference>
<accession>A0A3L7DZ37</accession>